<keyword evidence="4" id="KW-1185">Reference proteome</keyword>
<dbReference type="InterPro" id="IPR008197">
    <property type="entry name" value="WAP_dom"/>
</dbReference>
<feature type="signal peptide" evidence="1">
    <location>
        <begin position="1"/>
        <end position="23"/>
    </location>
</feature>
<comment type="caution">
    <text evidence="3">The sequence shown here is derived from an EMBL/GenBank/DDBJ whole genome shotgun (WGS) entry which is preliminary data.</text>
</comment>
<evidence type="ECO:0000256" key="1">
    <source>
        <dbReference type="SAM" id="SignalP"/>
    </source>
</evidence>
<evidence type="ECO:0000313" key="3">
    <source>
        <dbReference type="EMBL" id="OWF55591.1"/>
    </source>
</evidence>
<sequence>MRDGRIMLFLFIVAVLVFQESSGQFPPQIPGKWRNPNIQRYVERLCRFFQCPGGEGMCDLRPYPCFDPPCDAGPTCVPYPGSSMKPGSCPSPFNIWTRRVRCYTDIACNNLEVCCHGFFGSECRAPLELTN</sequence>
<evidence type="ECO:0000259" key="2">
    <source>
        <dbReference type="Pfam" id="PF00095"/>
    </source>
</evidence>
<dbReference type="Gene3D" id="4.10.75.10">
    <property type="entry name" value="Elafin-like"/>
    <property type="match status" value="1"/>
</dbReference>
<dbReference type="GO" id="GO:0005576">
    <property type="term" value="C:extracellular region"/>
    <property type="evidence" value="ECO:0007669"/>
    <property type="project" value="InterPro"/>
</dbReference>
<dbReference type="Pfam" id="PF00095">
    <property type="entry name" value="WAP"/>
    <property type="match status" value="1"/>
</dbReference>
<dbReference type="EMBL" id="NEDP02000586">
    <property type="protein sequence ID" value="OWF55591.1"/>
    <property type="molecule type" value="Genomic_DNA"/>
</dbReference>
<evidence type="ECO:0000313" key="4">
    <source>
        <dbReference type="Proteomes" id="UP000242188"/>
    </source>
</evidence>
<name>A0A210R402_MIZYE</name>
<protein>
    <recommendedName>
        <fullName evidence="2">WAP domain-containing protein</fullName>
    </recommendedName>
</protein>
<dbReference type="SUPFAM" id="SSF57256">
    <property type="entry name" value="Elafin-like"/>
    <property type="match status" value="1"/>
</dbReference>
<dbReference type="Proteomes" id="UP000242188">
    <property type="component" value="Unassembled WGS sequence"/>
</dbReference>
<reference evidence="3 4" key="1">
    <citation type="journal article" date="2017" name="Nat. Ecol. Evol.">
        <title>Scallop genome provides insights into evolution of bilaterian karyotype and development.</title>
        <authorList>
            <person name="Wang S."/>
            <person name="Zhang J."/>
            <person name="Jiao W."/>
            <person name="Li J."/>
            <person name="Xun X."/>
            <person name="Sun Y."/>
            <person name="Guo X."/>
            <person name="Huan P."/>
            <person name="Dong B."/>
            <person name="Zhang L."/>
            <person name="Hu X."/>
            <person name="Sun X."/>
            <person name="Wang J."/>
            <person name="Zhao C."/>
            <person name="Wang Y."/>
            <person name="Wang D."/>
            <person name="Huang X."/>
            <person name="Wang R."/>
            <person name="Lv J."/>
            <person name="Li Y."/>
            <person name="Zhang Z."/>
            <person name="Liu B."/>
            <person name="Lu W."/>
            <person name="Hui Y."/>
            <person name="Liang J."/>
            <person name="Zhou Z."/>
            <person name="Hou R."/>
            <person name="Li X."/>
            <person name="Liu Y."/>
            <person name="Li H."/>
            <person name="Ning X."/>
            <person name="Lin Y."/>
            <person name="Zhao L."/>
            <person name="Xing Q."/>
            <person name="Dou J."/>
            <person name="Li Y."/>
            <person name="Mao J."/>
            <person name="Guo H."/>
            <person name="Dou H."/>
            <person name="Li T."/>
            <person name="Mu C."/>
            <person name="Jiang W."/>
            <person name="Fu Q."/>
            <person name="Fu X."/>
            <person name="Miao Y."/>
            <person name="Liu J."/>
            <person name="Yu Q."/>
            <person name="Li R."/>
            <person name="Liao H."/>
            <person name="Li X."/>
            <person name="Kong Y."/>
            <person name="Jiang Z."/>
            <person name="Chourrout D."/>
            <person name="Li R."/>
            <person name="Bao Z."/>
        </authorList>
    </citation>
    <scope>NUCLEOTIDE SEQUENCE [LARGE SCALE GENOMIC DNA]</scope>
    <source>
        <strain evidence="3 4">PY_sf001</strain>
    </source>
</reference>
<feature type="domain" description="WAP" evidence="2">
    <location>
        <begin position="85"/>
        <end position="126"/>
    </location>
</feature>
<gene>
    <name evidence="3" type="ORF">KP79_PYT11315</name>
</gene>
<accession>A0A210R402</accession>
<dbReference type="GO" id="GO:0030414">
    <property type="term" value="F:peptidase inhibitor activity"/>
    <property type="evidence" value="ECO:0007669"/>
    <property type="project" value="InterPro"/>
</dbReference>
<dbReference type="InterPro" id="IPR036645">
    <property type="entry name" value="Elafin-like_sf"/>
</dbReference>
<dbReference type="AlphaFoldDB" id="A0A210R402"/>
<keyword evidence="1" id="KW-0732">Signal</keyword>
<proteinExistence type="predicted"/>
<organism evidence="3 4">
    <name type="scientific">Mizuhopecten yessoensis</name>
    <name type="common">Japanese scallop</name>
    <name type="synonym">Patinopecten yessoensis</name>
    <dbReference type="NCBI Taxonomy" id="6573"/>
    <lineage>
        <taxon>Eukaryota</taxon>
        <taxon>Metazoa</taxon>
        <taxon>Spiralia</taxon>
        <taxon>Lophotrochozoa</taxon>
        <taxon>Mollusca</taxon>
        <taxon>Bivalvia</taxon>
        <taxon>Autobranchia</taxon>
        <taxon>Pteriomorphia</taxon>
        <taxon>Pectinida</taxon>
        <taxon>Pectinoidea</taxon>
        <taxon>Pectinidae</taxon>
        <taxon>Mizuhopecten</taxon>
    </lineage>
</organism>
<feature type="chain" id="PRO_5012645691" description="WAP domain-containing protein" evidence="1">
    <location>
        <begin position="24"/>
        <end position="131"/>
    </location>
</feature>